<dbReference type="Gene3D" id="1.10.8.60">
    <property type="match status" value="1"/>
</dbReference>
<evidence type="ECO:0000256" key="2">
    <source>
        <dbReference type="ARBA" id="ARBA00022741"/>
    </source>
</evidence>
<dbReference type="GO" id="GO:0006260">
    <property type="term" value="P:DNA replication"/>
    <property type="evidence" value="ECO:0007669"/>
    <property type="project" value="UniProtKB-KW"/>
</dbReference>
<keyword evidence="2" id="KW-0547">Nucleotide-binding</keyword>
<feature type="domain" description="Cdc6 AAA+ ATPase-type lid" evidence="4">
    <location>
        <begin position="11"/>
        <end position="72"/>
    </location>
</feature>
<dbReference type="SUPFAM" id="SSF46785">
    <property type="entry name" value="Winged helix' DNA-binding domain"/>
    <property type="match status" value="1"/>
</dbReference>
<comment type="caution">
    <text evidence="5">The sequence shown here is derived from an EMBL/GenBank/DDBJ whole genome shotgun (WGS) entry which is preliminary data.</text>
</comment>
<dbReference type="InterPro" id="IPR055237">
    <property type="entry name" value="Cdc6_lid"/>
</dbReference>
<dbReference type="SUPFAM" id="SSF52540">
    <property type="entry name" value="P-loop containing nucleoside triphosphate hydrolases"/>
    <property type="match status" value="1"/>
</dbReference>
<dbReference type="InterPro" id="IPR027417">
    <property type="entry name" value="P-loop_NTPase"/>
</dbReference>
<protein>
    <recommendedName>
        <fullName evidence="4">Cdc6 AAA+ ATPase-type lid domain-containing protein</fullName>
    </recommendedName>
</protein>
<reference evidence="5 6" key="1">
    <citation type="journal article" date="2019" name="Int. J. Syst. Evol. Microbiol.">
        <title>The Global Catalogue of Microorganisms (GCM) 10K type strain sequencing project: providing services to taxonomists for standard genome sequencing and annotation.</title>
        <authorList>
            <consortium name="The Broad Institute Genomics Platform"/>
            <consortium name="The Broad Institute Genome Sequencing Center for Infectious Disease"/>
            <person name="Wu L."/>
            <person name="Ma J."/>
        </authorList>
    </citation>
    <scope>NUCLEOTIDE SEQUENCE [LARGE SCALE GENOMIC DNA]</scope>
    <source>
        <strain evidence="5 6">YIM 94188</strain>
    </source>
</reference>
<keyword evidence="3" id="KW-0067">ATP-binding</keyword>
<proteinExistence type="predicted"/>
<organism evidence="5 6">
    <name type="scientific">Halopelagius fulvigenes</name>
    <dbReference type="NCBI Taxonomy" id="1198324"/>
    <lineage>
        <taxon>Archaea</taxon>
        <taxon>Methanobacteriati</taxon>
        <taxon>Methanobacteriota</taxon>
        <taxon>Stenosarchaea group</taxon>
        <taxon>Halobacteria</taxon>
        <taxon>Halobacteriales</taxon>
        <taxon>Haloferacaceae</taxon>
    </lineage>
</organism>
<dbReference type="Gene3D" id="1.10.10.10">
    <property type="entry name" value="Winged helix-like DNA-binding domain superfamily/Winged helix DNA-binding domain"/>
    <property type="match status" value="1"/>
</dbReference>
<dbReference type="Pfam" id="PF22703">
    <property type="entry name" value="Cdc6_lid"/>
    <property type="match status" value="1"/>
</dbReference>
<evidence type="ECO:0000256" key="1">
    <source>
        <dbReference type="ARBA" id="ARBA00022705"/>
    </source>
</evidence>
<dbReference type="InterPro" id="IPR036388">
    <property type="entry name" value="WH-like_DNA-bd_sf"/>
</dbReference>
<dbReference type="AlphaFoldDB" id="A0ABD5U2M3"/>
<evidence type="ECO:0000259" key="4">
    <source>
        <dbReference type="Pfam" id="PF22703"/>
    </source>
</evidence>
<dbReference type="Proteomes" id="UP001596408">
    <property type="component" value="Unassembled WGS sequence"/>
</dbReference>
<keyword evidence="1" id="KW-0235">DNA replication</keyword>
<keyword evidence="6" id="KW-1185">Reference proteome</keyword>
<evidence type="ECO:0000313" key="6">
    <source>
        <dbReference type="Proteomes" id="UP001596408"/>
    </source>
</evidence>
<gene>
    <name evidence="5" type="ORF">ACFQEV_08285</name>
</gene>
<evidence type="ECO:0000313" key="5">
    <source>
        <dbReference type="EMBL" id="MFC6824987.1"/>
    </source>
</evidence>
<evidence type="ECO:0000256" key="3">
    <source>
        <dbReference type="ARBA" id="ARBA00022840"/>
    </source>
</evidence>
<dbReference type="GO" id="GO:0005524">
    <property type="term" value="F:ATP binding"/>
    <property type="evidence" value="ECO:0007669"/>
    <property type="project" value="UniProtKB-KW"/>
</dbReference>
<name>A0ABD5U2M3_9EURY</name>
<sequence length="168" mass="18846">MTKYNPDELVSILSDRARVGLTQDAAARSTLERIADAAAGDARVAIGMLKRAATIAARDDEDAITPGVLEEALPDAELEIRHRDIEALNAHQKTVFEIIRDRGPITPKRLYDRYEARADNPNKRRTVRSYLRKLAQYDLIEADGQTRDRTYRLAPDVSEDLPATDSPF</sequence>
<dbReference type="RefSeq" id="WP_379694734.1">
    <property type="nucleotide sequence ID" value="NZ_JBHSXH010000011.1"/>
</dbReference>
<dbReference type="InterPro" id="IPR036390">
    <property type="entry name" value="WH_DNA-bd_sf"/>
</dbReference>
<dbReference type="CDD" id="cd18139">
    <property type="entry name" value="HLD_clamp_RarA"/>
    <property type="match status" value="1"/>
</dbReference>
<dbReference type="EMBL" id="JBHSXH010000011">
    <property type="protein sequence ID" value="MFC6824987.1"/>
    <property type="molecule type" value="Genomic_DNA"/>
</dbReference>
<accession>A0ABD5U2M3</accession>